<gene>
    <name evidence="5" type="ORF">IAB82_00270</name>
</gene>
<dbReference type="EMBL" id="JADIMB010000001">
    <property type="protein sequence ID" value="MBO8470215.1"/>
    <property type="molecule type" value="Genomic_DNA"/>
</dbReference>
<dbReference type="PIRSF" id="PIRSF018266">
    <property type="entry name" value="FecR"/>
    <property type="match status" value="1"/>
</dbReference>
<comment type="caution">
    <text evidence="5">The sequence shown here is derived from an EMBL/GenBank/DDBJ whole genome shotgun (WGS) entry which is preliminary data.</text>
</comment>
<reference evidence="5" key="2">
    <citation type="journal article" date="2021" name="PeerJ">
        <title>Extensive microbial diversity within the chicken gut microbiome revealed by metagenomics and culture.</title>
        <authorList>
            <person name="Gilroy R."/>
            <person name="Ravi A."/>
            <person name="Getino M."/>
            <person name="Pursley I."/>
            <person name="Horton D.L."/>
            <person name="Alikhan N.F."/>
            <person name="Baker D."/>
            <person name="Gharbi K."/>
            <person name="Hall N."/>
            <person name="Watson M."/>
            <person name="Adriaenssens E.M."/>
            <person name="Foster-Nyarko E."/>
            <person name="Jarju S."/>
            <person name="Secka A."/>
            <person name="Antonio M."/>
            <person name="Oren A."/>
            <person name="Chaudhuri R.R."/>
            <person name="La Ragione R."/>
            <person name="Hildebrand F."/>
            <person name="Pallen M.J."/>
        </authorList>
    </citation>
    <scope>NUCLEOTIDE SEQUENCE</scope>
    <source>
        <strain evidence="5">B2-22910</strain>
    </source>
</reference>
<keyword evidence="2" id="KW-0472">Membrane</keyword>
<keyword evidence="2" id="KW-0812">Transmembrane</keyword>
<evidence type="ECO:0000313" key="6">
    <source>
        <dbReference type="Proteomes" id="UP000823603"/>
    </source>
</evidence>
<feature type="transmembrane region" description="Helical" evidence="2">
    <location>
        <begin position="59"/>
        <end position="78"/>
    </location>
</feature>
<evidence type="ECO:0000313" key="5">
    <source>
        <dbReference type="EMBL" id="MBO8470215.1"/>
    </source>
</evidence>
<feature type="region of interest" description="Disordered" evidence="1">
    <location>
        <begin position="30"/>
        <end position="52"/>
    </location>
</feature>
<organism evidence="5 6">
    <name type="scientific">Candidatus Cryptobacteroides faecavium</name>
    <dbReference type="NCBI Taxonomy" id="2840762"/>
    <lineage>
        <taxon>Bacteria</taxon>
        <taxon>Pseudomonadati</taxon>
        <taxon>Bacteroidota</taxon>
        <taxon>Bacteroidia</taxon>
        <taxon>Bacteroidales</taxon>
        <taxon>Candidatus Cryptobacteroides</taxon>
    </lineage>
</organism>
<name>A0A9D9IDI2_9BACT</name>
<dbReference type="InterPro" id="IPR012373">
    <property type="entry name" value="Ferrdict_sens_TM"/>
</dbReference>
<feature type="compositionally biased region" description="Polar residues" evidence="1">
    <location>
        <begin position="31"/>
        <end position="48"/>
    </location>
</feature>
<dbReference type="InterPro" id="IPR032508">
    <property type="entry name" value="FecR_C"/>
</dbReference>
<reference evidence="5" key="1">
    <citation type="submission" date="2020-10" db="EMBL/GenBank/DDBJ databases">
        <authorList>
            <person name="Gilroy R."/>
        </authorList>
    </citation>
    <scope>NUCLEOTIDE SEQUENCE</scope>
    <source>
        <strain evidence="5">B2-22910</strain>
    </source>
</reference>
<dbReference type="GO" id="GO:0016989">
    <property type="term" value="F:sigma factor antagonist activity"/>
    <property type="evidence" value="ECO:0007669"/>
    <property type="project" value="TreeGrafter"/>
</dbReference>
<dbReference type="PANTHER" id="PTHR30273:SF2">
    <property type="entry name" value="PROTEIN FECR"/>
    <property type="match status" value="1"/>
</dbReference>
<evidence type="ECO:0000259" key="3">
    <source>
        <dbReference type="Pfam" id="PF04773"/>
    </source>
</evidence>
<evidence type="ECO:0000256" key="2">
    <source>
        <dbReference type="SAM" id="Phobius"/>
    </source>
</evidence>
<feature type="domain" description="Protein FecR C-terminal" evidence="4">
    <location>
        <begin position="229"/>
        <end position="287"/>
    </location>
</feature>
<evidence type="ECO:0000259" key="4">
    <source>
        <dbReference type="Pfam" id="PF16344"/>
    </source>
</evidence>
<dbReference type="AlphaFoldDB" id="A0A9D9IDI2"/>
<proteinExistence type="predicted"/>
<sequence>MEDTGRHLDFVLKHYRKGALDTRRAIRRFNAATSSRAGRRNPAQSPSGQDAGRRKVRTLWLSVISSAAAVAAGVIAYMNTGSRAWTENATAGAVQVCILPDSTSVTLAPGSSVCYRKGRAFLRHRKVKLEGMAFFRVTKDAAHPFVVSSENAYVKVLGTEFQVEEIPGTGNTTCTEVSVRSGKVFFSRTPESKGLVLVRDMSASLGPGETIPVLTNHAPNPEAWATGVFDYEDTPLDVVLDELSGYYGVTLTLEKGKPDRHLTGSFDAGDLDETIFLIEDALDVEISKGQE</sequence>
<dbReference type="Gene3D" id="2.60.120.1440">
    <property type="match status" value="1"/>
</dbReference>
<accession>A0A9D9IDI2</accession>
<dbReference type="Pfam" id="PF04773">
    <property type="entry name" value="FecR"/>
    <property type="match status" value="1"/>
</dbReference>
<dbReference type="Proteomes" id="UP000823603">
    <property type="component" value="Unassembled WGS sequence"/>
</dbReference>
<dbReference type="InterPro" id="IPR006860">
    <property type="entry name" value="FecR"/>
</dbReference>
<feature type="domain" description="FecR protein" evidence="3">
    <location>
        <begin position="91"/>
        <end position="184"/>
    </location>
</feature>
<dbReference type="PANTHER" id="PTHR30273">
    <property type="entry name" value="PERIPLASMIC SIGNAL SENSOR AND SIGMA FACTOR ACTIVATOR FECR-RELATED"/>
    <property type="match status" value="1"/>
</dbReference>
<keyword evidence="2" id="KW-1133">Transmembrane helix</keyword>
<protein>
    <submittedName>
        <fullName evidence="5">FecR domain-containing protein</fullName>
    </submittedName>
</protein>
<evidence type="ECO:0000256" key="1">
    <source>
        <dbReference type="SAM" id="MobiDB-lite"/>
    </source>
</evidence>
<dbReference type="Gene3D" id="3.55.50.30">
    <property type="match status" value="1"/>
</dbReference>
<dbReference type="Pfam" id="PF16344">
    <property type="entry name" value="FecR_C"/>
    <property type="match status" value="1"/>
</dbReference>